<organism evidence="1 2">
    <name type="scientific">Bacillus cereus</name>
    <dbReference type="NCBI Taxonomy" id="1396"/>
    <lineage>
        <taxon>Bacteria</taxon>
        <taxon>Bacillati</taxon>
        <taxon>Bacillota</taxon>
        <taxon>Bacilli</taxon>
        <taxon>Bacillales</taxon>
        <taxon>Bacillaceae</taxon>
        <taxon>Bacillus</taxon>
        <taxon>Bacillus cereus group</taxon>
    </lineage>
</organism>
<evidence type="ECO:0000313" key="1">
    <source>
        <dbReference type="EMBL" id="PGO29197.1"/>
    </source>
</evidence>
<comment type="caution">
    <text evidence="1">The sequence shown here is derived from an EMBL/GenBank/DDBJ whole genome shotgun (WGS) entry which is preliminary data.</text>
</comment>
<proteinExistence type="predicted"/>
<dbReference type="RefSeq" id="WP_097883340.1">
    <property type="nucleotide sequence ID" value="NZ_NUIL01000015.1"/>
</dbReference>
<gene>
    <name evidence="1" type="ORF">CN984_12190</name>
</gene>
<name>A0A2A7FNJ6_BACCE</name>
<reference evidence="1 2" key="1">
    <citation type="submission" date="2017-09" db="EMBL/GenBank/DDBJ databases">
        <title>Large-scale bioinformatics analysis of Bacillus genomes uncovers conserved roles of natural products in bacterial physiology.</title>
        <authorList>
            <consortium name="Agbiome Team Llc"/>
            <person name="Bleich R.M."/>
            <person name="Grubbs K.J."/>
            <person name="Santa Maria K.C."/>
            <person name="Allen S.E."/>
            <person name="Farag S."/>
            <person name="Shank E.A."/>
            <person name="Bowers A."/>
        </authorList>
    </citation>
    <scope>NUCLEOTIDE SEQUENCE [LARGE SCALE GENOMIC DNA]</scope>
    <source>
        <strain evidence="1 2">AFS050027</strain>
    </source>
</reference>
<dbReference type="EMBL" id="NUIL01000015">
    <property type="protein sequence ID" value="PGO29197.1"/>
    <property type="molecule type" value="Genomic_DNA"/>
</dbReference>
<protein>
    <submittedName>
        <fullName evidence="1">Uncharacterized protein</fullName>
    </submittedName>
</protein>
<dbReference type="AlphaFoldDB" id="A0A2A7FNJ6"/>
<evidence type="ECO:0000313" key="2">
    <source>
        <dbReference type="Proteomes" id="UP000223777"/>
    </source>
</evidence>
<sequence length="102" mass="11750">MKLEDLNECYSVASLVDANYVAVRVRIGSEETSEEEVIINSRKNFSSKKAYYNRTYDENLQHKISIVPIFITGFAHGDSYAEIEEKLGLKPLSLERQIKQNY</sequence>
<dbReference type="Proteomes" id="UP000223777">
    <property type="component" value="Unassembled WGS sequence"/>
</dbReference>
<accession>A0A2A7FNJ6</accession>